<sequence length="50" mass="5742">MTKIAIKHFKKKNCHVIGMQASNEGTGIYKKLGFINFGEFKVYSNKHKII</sequence>
<dbReference type="Proteomes" id="UP001501525">
    <property type="component" value="Unassembled WGS sequence"/>
</dbReference>
<dbReference type="SUPFAM" id="SSF55729">
    <property type="entry name" value="Acyl-CoA N-acyltransferases (Nat)"/>
    <property type="match status" value="1"/>
</dbReference>
<name>A0ABP9MNW2_9HYPH</name>
<proteinExistence type="predicted"/>
<dbReference type="InterPro" id="IPR016181">
    <property type="entry name" value="Acyl_CoA_acyltransferase"/>
</dbReference>
<evidence type="ECO:0008006" key="3">
    <source>
        <dbReference type="Google" id="ProtNLM"/>
    </source>
</evidence>
<protein>
    <recommendedName>
        <fullName evidence="3">N-acetyltransferase domain-containing protein</fullName>
    </recommendedName>
</protein>
<organism evidence="1 2">
    <name type="scientific">Bartonella acomydis</name>
    <dbReference type="NCBI Taxonomy" id="686234"/>
    <lineage>
        <taxon>Bacteria</taxon>
        <taxon>Pseudomonadati</taxon>
        <taxon>Pseudomonadota</taxon>
        <taxon>Alphaproteobacteria</taxon>
        <taxon>Hyphomicrobiales</taxon>
        <taxon>Bartonellaceae</taxon>
        <taxon>Bartonella</taxon>
    </lineage>
</organism>
<reference evidence="2" key="1">
    <citation type="journal article" date="2019" name="Int. J. Syst. Evol. Microbiol.">
        <title>The Global Catalogue of Microorganisms (GCM) 10K type strain sequencing project: providing services to taxonomists for standard genome sequencing and annotation.</title>
        <authorList>
            <consortium name="The Broad Institute Genomics Platform"/>
            <consortium name="The Broad Institute Genome Sequencing Center for Infectious Disease"/>
            <person name="Wu L."/>
            <person name="Ma J."/>
        </authorList>
    </citation>
    <scope>NUCLEOTIDE SEQUENCE [LARGE SCALE GENOMIC DNA]</scope>
    <source>
        <strain evidence="2">JCM 17706</strain>
    </source>
</reference>
<evidence type="ECO:0000313" key="2">
    <source>
        <dbReference type="Proteomes" id="UP001501525"/>
    </source>
</evidence>
<accession>A0ABP9MNW2</accession>
<comment type="caution">
    <text evidence="1">The sequence shown here is derived from an EMBL/GenBank/DDBJ whole genome shotgun (WGS) entry which is preliminary data.</text>
</comment>
<keyword evidence="2" id="KW-1185">Reference proteome</keyword>
<dbReference type="EMBL" id="BAABIY010000030">
    <property type="protein sequence ID" value="GAA5099487.1"/>
    <property type="molecule type" value="Genomic_DNA"/>
</dbReference>
<gene>
    <name evidence="1" type="ORF">GCM10023260_10750</name>
</gene>
<evidence type="ECO:0000313" key="1">
    <source>
        <dbReference type="EMBL" id="GAA5099487.1"/>
    </source>
</evidence>